<proteinExistence type="predicted"/>
<gene>
    <name evidence="1" type="ORF">DPMN_143058</name>
</gene>
<reference evidence="1" key="1">
    <citation type="journal article" date="2019" name="bioRxiv">
        <title>The Genome of the Zebra Mussel, Dreissena polymorpha: A Resource for Invasive Species Research.</title>
        <authorList>
            <person name="McCartney M.A."/>
            <person name="Auch B."/>
            <person name="Kono T."/>
            <person name="Mallez S."/>
            <person name="Zhang Y."/>
            <person name="Obille A."/>
            <person name="Becker A."/>
            <person name="Abrahante J.E."/>
            <person name="Garbe J."/>
            <person name="Badalamenti J.P."/>
            <person name="Herman A."/>
            <person name="Mangelson H."/>
            <person name="Liachko I."/>
            <person name="Sullivan S."/>
            <person name="Sone E.D."/>
            <person name="Koren S."/>
            <person name="Silverstein K.A.T."/>
            <person name="Beckman K.B."/>
            <person name="Gohl D.M."/>
        </authorList>
    </citation>
    <scope>NUCLEOTIDE SEQUENCE</scope>
    <source>
        <strain evidence="1">Duluth1</strain>
        <tissue evidence="1">Whole animal</tissue>
    </source>
</reference>
<evidence type="ECO:0000313" key="1">
    <source>
        <dbReference type="EMBL" id="KAH3814556.1"/>
    </source>
</evidence>
<sequence length="137" mass="15865">MDHTECHLQHSLSATSRHSFNHNVQMLLDYVLERQNPYTVTVSVPLHNLLTKLAVDKEVAVRLPKCIENGERVYRAYRQERKVAKAKTISSTISKRKILKFTYHLKQSLLTSTAIRKERKAPLSKDMADEKEEHGHC</sequence>
<keyword evidence="2" id="KW-1185">Reference proteome</keyword>
<dbReference type="EMBL" id="JAIWYP010000006">
    <property type="protein sequence ID" value="KAH3814556.1"/>
    <property type="molecule type" value="Genomic_DNA"/>
</dbReference>
<dbReference type="AlphaFoldDB" id="A0A9D4GFJ0"/>
<name>A0A9D4GFJ0_DREPO</name>
<protein>
    <submittedName>
        <fullName evidence="1">Uncharacterized protein</fullName>
    </submittedName>
</protein>
<accession>A0A9D4GFJ0</accession>
<organism evidence="1 2">
    <name type="scientific">Dreissena polymorpha</name>
    <name type="common">Zebra mussel</name>
    <name type="synonym">Mytilus polymorpha</name>
    <dbReference type="NCBI Taxonomy" id="45954"/>
    <lineage>
        <taxon>Eukaryota</taxon>
        <taxon>Metazoa</taxon>
        <taxon>Spiralia</taxon>
        <taxon>Lophotrochozoa</taxon>
        <taxon>Mollusca</taxon>
        <taxon>Bivalvia</taxon>
        <taxon>Autobranchia</taxon>
        <taxon>Heteroconchia</taxon>
        <taxon>Euheterodonta</taxon>
        <taxon>Imparidentia</taxon>
        <taxon>Neoheterodontei</taxon>
        <taxon>Myida</taxon>
        <taxon>Dreissenoidea</taxon>
        <taxon>Dreissenidae</taxon>
        <taxon>Dreissena</taxon>
    </lineage>
</organism>
<reference evidence="1" key="2">
    <citation type="submission" date="2020-11" db="EMBL/GenBank/DDBJ databases">
        <authorList>
            <person name="McCartney M.A."/>
            <person name="Auch B."/>
            <person name="Kono T."/>
            <person name="Mallez S."/>
            <person name="Becker A."/>
            <person name="Gohl D.M."/>
            <person name="Silverstein K.A.T."/>
            <person name="Koren S."/>
            <person name="Bechman K.B."/>
            <person name="Herman A."/>
            <person name="Abrahante J.E."/>
            <person name="Garbe J."/>
        </authorList>
    </citation>
    <scope>NUCLEOTIDE SEQUENCE</scope>
    <source>
        <strain evidence="1">Duluth1</strain>
        <tissue evidence="1">Whole animal</tissue>
    </source>
</reference>
<comment type="caution">
    <text evidence="1">The sequence shown here is derived from an EMBL/GenBank/DDBJ whole genome shotgun (WGS) entry which is preliminary data.</text>
</comment>
<evidence type="ECO:0000313" key="2">
    <source>
        <dbReference type="Proteomes" id="UP000828390"/>
    </source>
</evidence>
<dbReference type="Proteomes" id="UP000828390">
    <property type="component" value="Unassembled WGS sequence"/>
</dbReference>